<dbReference type="Gene3D" id="3.40.50.2300">
    <property type="match status" value="1"/>
</dbReference>
<dbReference type="SMART" id="SM00226">
    <property type="entry name" value="LMWPc"/>
    <property type="match status" value="1"/>
</dbReference>
<evidence type="ECO:0000259" key="1">
    <source>
        <dbReference type="SMART" id="SM00226"/>
    </source>
</evidence>
<sequence>MKKILFLCTGNYYRSRFAEHLFNWLAIKQGLDWHADSRGLALERGANNVGPISRYTLEVLATRLVNVIDDERFPKPAEEQDFQAAARIIALDELEHRPLMNERFPQWTEKIEYWLVHDIDKTSPLEALGQIEKNLFQLIEQLAQSESRSAE</sequence>
<evidence type="ECO:0000313" key="2">
    <source>
        <dbReference type="EMBL" id="KAF3888149.1"/>
    </source>
</evidence>
<dbReference type="AlphaFoldDB" id="A0A0C1NJE3"/>
<dbReference type="Proteomes" id="UP000029738">
    <property type="component" value="Unassembled WGS sequence"/>
</dbReference>
<organism evidence="3">
    <name type="scientific">Tolypothrix bouteillei VB521301</name>
    <dbReference type="NCBI Taxonomy" id="1479485"/>
    <lineage>
        <taxon>Bacteria</taxon>
        <taxon>Bacillati</taxon>
        <taxon>Cyanobacteriota</taxon>
        <taxon>Cyanophyceae</taxon>
        <taxon>Nostocales</taxon>
        <taxon>Tolypothrichaceae</taxon>
        <taxon>Tolypothrix</taxon>
    </lineage>
</organism>
<reference evidence="2" key="2">
    <citation type="submission" date="2019-11" db="EMBL/GenBank/DDBJ databases">
        <title>Improved Assembly of Tolypothrix boutellei genome.</title>
        <authorList>
            <person name="Sarangi A.N."/>
            <person name="Mukherjee M."/>
            <person name="Ghosh S."/>
            <person name="Singh D."/>
            <person name="Das A."/>
            <person name="Kant S."/>
            <person name="Prusty A."/>
            <person name="Tripathy S."/>
        </authorList>
    </citation>
    <scope>NUCLEOTIDE SEQUENCE</scope>
    <source>
        <strain evidence="2">VB521301</strain>
    </source>
</reference>
<reference evidence="3" key="1">
    <citation type="journal article" date="2015" name="Genome Announc.">
        <title>Draft Genome Sequence of Tolypothrix boutellei Strain VB521301.</title>
        <authorList>
            <person name="Chandrababunaidu M.M."/>
            <person name="Singh D."/>
            <person name="Sen D."/>
            <person name="Bhan S."/>
            <person name="Das S."/>
            <person name="Gupta A."/>
            <person name="Adhikary S.P."/>
            <person name="Tripathy S."/>
        </authorList>
    </citation>
    <scope>NUCLEOTIDE SEQUENCE</scope>
    <source>
        <strain evidence="3">VB521301</strain>
    </source>
</reference>
<accession>A0A0C1NJE3</accession>
<dbReference type="InterPro" id="IPR023485">
    <property type="entry name" value="Ptyr_pPase"/>
</dbReference>
<dbReference type="EMBL" id="JHEG02000019">
    <property type="protein sequence ID" value="KIE12936.1"/>
    <property type="molecule type" value="Genomic_DNA"/>
</dbReference>
<dbReference type="InterPro" id="IPR036196">
    <property type="entry name" value="Ptyr_pPase_sf"/>
</dbReference>
<gene>
    <name evidence="3" type="ORF">DA73_0205590</name>
    <name evidence="2" type="ORF">DA73_0400023630</name>
</gene>
<name>A0A0C1NJE3_9CYAN</name>
<evidence type="ECO:0000313" key="4">
    <source>
        <dbReference type="Proteomes" id="UP000029738"/>
    </source>
</evidence>
<dbReference type="Pfam" id="PF01451">
    <property type="entry name" value="LMWPc"/>
    <property type="match status" value="1"/>
</dbReference>
<dbReference type="RefSeq" id="WP_038076290.1">
    <property type="nucleotide sequence ID" value="NZ_JHEG04000001.1"/>
</dbReference>
<protein>
    <submittedName>
        <fullName evidence="2">Low molecular weight phosphatase family protein</fullName>
    </submittedName>
    <submittedName>
        <fullName evidence="3">Protein tyrosine phosphatase</fullName>
    </submittedName>
</protein>
<dbReference type="EMBL" id="JHEG04000001">
    <property type="protein sequence ID" value="KAF3888149.1"/>
    <property type="molecule type" value="Genomic_DNA"/>
</dbReference>
<comment type="caution">
    <text evidence="3">The sequence shown here is derived from an EMBL/GenBank/DDBJ whole genome shotgun (WGS) entry which is preliminary data.</text>
</comment>
<evidence type="ECO:0000313" key="3">
    <source>
        <dbReference type="EMBL" id="KIE12936.1"/>
    </source>
</evidence>
<dbReference type="STRING" id="1479485.DA73_0205590"/>
<proteinExistence type="predicted"/>
<keyword evidence="4" id="KW-1185">Reference proteome</keyword>
<dbReference type="SUPFAM" id="SSF52788">
    <property type="entry name" value="Phosphotyrosine protein phosphatases I"/>
    <property type="match status" value="1"/>
</dbReference>
<dbReference type="OrthoDB" id="9784339at2"/>
<feature type="domain" description="Phosphotyrosine protein phosphatase I" evidence="1">
    <location>
        <begin position="2"/>
        <end position="145"/>
    </location>
</feature>